<protein>
    <recommendedName>
        <fullName evidence="3">Conjugal transfer protein</fullName>
    </recommendedName>
</protein>
<gene>
    <name evidence="1" type="ORF">LCY76_09400</name>
</gene>
<proteinExistence type="predicted"/>
<keyword evidence="2" id="KW-1185">Reference proteome</keyword>
<sequence length="119" mass="13144">MDIERNLKRETDRLAQKSCASGNGSGGCYLISGGCLYARKNPGFGRCPYFEKNVLPANPALESEYKRYFGEAAAAGSKIGKCDRCGSSFAKTSNRAKYCGRCRDIERKRKEAARKRGSR</sequence>
<evidence type="ECO:0008006" key="3">
    <source>
        <dbReference type="Google" id="ProtNLM"/>
    </source>
</evidence>
<dbReference type="RefSeq" id="WP_248252421.1">
    <property type="nucleotide sequence ID" value="NZ_JAIWJX010000002.1"/>
</dbReference>
<organism evidence="1 2">
    <name type="scientific">Fictibacillus marinisediminis</name>
    <dbReference type="NCBI Taxonomy" id="2878389"/>
    <lineage>
        <taxon>Bacteria</taxon>
        <taxon>Bacillati</taxon>
        <taxon>Bacillota</taxon>
        <taxon>Bacilli</taxon>
        <taxon>Bacillales</taxon>
        <taxon>Fictibacillaceae</taxon>
        <taxon>Fictibacillus</taxon>
    </lineage>
</organism>
<dbReference type="PROSITE" id="PS51257">
    <property type="entry name" value="PROKAR_LIPOPROTEIN"/>
    <property type="match status" value="1"/>
</dbReference>
<comment type="caution">
    <text evidence="1">The sequence shown here is derived from an EMBL/GenBank/DDBJ whole genome shotgun (WGS) entry which is preliminary data.</text>
</comment>
<dbReference type="AlphaFoldDB" id="A0A9X2BCC6"/>
<reference evidence="1" key="1">
    <citation type="submission" date="2021-09" db="EMBL/GenBank/DDBJ databases">
        <title>Genome analysis of Fictibacillus sp. KIGAM418 isolated from marine sediment.</title>
        <authorList>
            <person name="Seo M.-J."/>
            <person name="Cho E.-S."/>
            <person name="Hwang C.Y."/>
        </authorList>
    </citation>
    <scope>NUCLEOTIDE SEQUENCE</scope>
    <source>
        <strain evidence="1">KIGAM418</strain>
    </source>
</reference>
<name>A0A9X2BCC6_9BACL</name>
<dbReference type="EMBL" id="JAIWJX010000002">
    <property type="protein sequence ID" value="MCK6256809.1"/>
    <property type="molecule type" value="Genomic_DNA"/>
</dbReference>
<evidence type="ECO:0000313" key="2">
    <source>
        <dbReference type="Proteomes" id="UP001139011"/>
    </source>
</evidence>
<dbReference type="Proteomes" id="UP001139011">
    <property type="component" value="Unassembled WGS sequence"/>
</dbReference>
<evidence type="ECO:0000313" key="1">
    <source>
        <dbReference type="EMBL" id="MCK6256809.1"/>
    </source>
</evidence>
<accession>A0A9X2BCC6</accession>